<dbReference type="VEuPathDB" id="FungiDB:CDV56_101435"/>
<name>A0A397HMJ0_ASPTH</name>
<evidence type="ECO:0000313" key="2">
    <source>
        <dbReference type="EMBL" id="RHZ62534.1"/>
    </source>
</evidence>
<evidence type="ECO:0000259" key="1">
    <source>
        <dbReference type="Pfam" id="PF12770"/>
    </source>
</evidence>
<evidence type="ECO:0000313" key="3">
    <source>
        <dbReference type="Proteomes" id="UP000215305"/>
    </source>
</evidence>
<dbReference type="SUPFAM" id="SSF48452">
    <property type="entry name" value="TPR-like"/>
    <property type="match status" value="1"/>
</dbReference>
<comment type="caution">
    <text evidence="2">The sequence shown here is derived from an EMBL/GenBank/DDBJ whole genome shotgun (WGS) entry which is preliminary data.</text>
</comment>
<feature type="domain" description="CHAT" evidence="1">
    <location>
        <begin position="1309"/>
        <end position="1576"/>
    </location>
</feature>
<proteinExistence type="predicted"/>
<dbReference type="InterPro" id="IPR024983">
    <property type="entry name" value="CHAT_dom"/>
</dbReference>
<dbReference type="Gene3D" id="1.25.40.10">
    <property type="entry name" value="Tetratricopeptide repeat domain"/>
    <property type="match status" value="4"/>
</dbReference>
<dbReference type="STRING" id="41047.A0A397HMJ0"/>
<dbReference type="GeneID" id="38123409"/>
<organism evidence="2 3">
    <name type="scientific">Aspergillus thermomutatus</name>
    <name type="common">Neosartorya pseudofischeri</name>
    <dbReference type="NCBI Taxonomy" id="41047"/>
    <lineage>
        <taxon>Eukaryota</taxon>
        <taxon>Fungi</taxon>
        <taxon>Dikarya</taxon>
        <taxon>Ascomycota</taxon>
        <taxon>Pezizomycotina</taxon>
        <taxon>Eurotiomycetes</taxon>
        <taxon>Eurotiomycetidae</taxon>
        <taxon>Eurotiales</taxon>
        <taxon>Aspergillaceae</taxon>
        <taxon>Aspergillus</taxon>
        <taxon>Aspergillus subgen. Fumigati</taxon>
    </lineage>
</organism>
<dbReference type="RefSeq" id="XP_026616792.1">
    <property type="nucleotide sequence ID" value="XM_026755054.1"/>
</dbReference>
<dbReference type="Proteomes" id="UP000215305">
    <property type="component" value="Unassembled WGS sequence"/>
</dbReference>
<dbReference type="InterPro" id="IPR011990">
    <property type="entry name" value="TPR-like_helical_dom_sf"/>
</dbReference>
<dbReference type="PANTHER" id="PTHR19959:SF119">
    <property type="entry name" value="FUNGAL LIPASE-LIKE DOMAIN-CONTAINING PROTEIN"/>
    <property type="match status" value="1"/>
</dbReference>
<accession>A0A397HMJ0</accession>
<sequence length="1719" mass="190023">MDPASMNQRIDEARLALANLAPEDPDYATKAIHLGTCLEARFQDTGDAADLDQAIDCGKEAVAARTPDDLHHASHLRSLVLWLEMRYKKDASPEDLDQAIDAAGSALEYFPRAHTARLESMHKMGWLLVARFKRTGSSQDISRAIELGKSLTQEMSPDTNGVTKARYWKGFISWLLDRFNRTRALERIDELLHTLKQSLDCLADQPEHPVILDLLVTCHERRFRITGEIEDLDQAVEYGRLAVDAAGDGPARRKYASHLATALSDRFVETGLPEGLVEAIELEKSNLDSTDDQDSRRGYVWSLAILLLRHAQATDNVEGIGQGIPLINGVLDSLTPTHADRGRFLLCLSDFYTTRFAITEEISDLDRSIAIMTGMWEATERPWDHPQGITLSTALKEKFHTRFSLTGKVQDIDRAITIFNQLTESMPEGHWHRAEGLRALVGLHGLRVNSSGDTGDIDKAIEITERALSAGAEDARRIQYLNILGTFLKKRFERTSSAGDLDRAIEVTAEAVRAASVSDASSNLPAYLTNLSTCLSERWKETGAVDDLDYALELTSQAIESLPENSPDRAVCRNTLSILLQIQYERTSSIEYLDEAIKELNGAVESLSHCYPNIAVFYNNLGSMHNTRFQQEGHLDDLNKSIEFAQMALSVNPSGEGQGGVFHRPTLLSNLATRLAVRYEQTGGVADLEEAIQAVDVSIQTTAENHISQPEKLHNLASLLIRHSERTGDVEDLNRAVSTMYRALELTPVGRPYRTRLLCLLGQALNSRFLQTGNIEDLHQGLQVSSEALGAMAVDTPERIVTLVEHSDALQDRFNRLGDIEDLNQAIDLNQQAVDIISPEHRRWAPYLTSLASKLAARFEMTQVLGDLDRAIAIARVAAQTNTPPSYLEVWRPHHVLGVALGERFRRTERLTDIDEAVEVITAARELVPALSSARAQVQVDLAAVLWYRYDLLGNEADLDGSLENLESVIIQLPTDSHMLPVALNRVVAVLYTRYRLQGDSDDLDIAYEIARASVNCTPPDNPARAIYLENLASILIDREAQTRDSKDRNQMLHVLQESWSCSNAAPVTRMKCGRLLGLLLTMKSDWKESASVFAEALGLLPALSPRSLSNADKQYVLMDSHRLASLATAAALNAGKTPFEALRLLEQGRGVIAGLLLDIRTDISELTAKQPGLAAEFLSLRDRLDTPSNVSFSLTSAVSSESSLWEKQATERRENEQRFRDICDRIRLEPGFENFLLPPTEEQMMNAAQRGAIVVVNVSDIRSDAFLIRPSGVTVVDLLRLESQQAEEVSRALTCPQPLDDHVLESILEWAWHTVAQPCLEGLGYNGPPPDGSDPPQVRWIMAGPLAHLPIHAAGLHAPGSTNTVMDRVMSSYTSSIKSILHGRQSTASGDNGASFSEESNPATALLIAMQNTAGQKPLQFAQDEITMLEQLCPTLSLHPVQPTHSEKQAVLDGLKTCRIFHFAGHGMSHGSDASASCLLLHDWQSNPLTVADLRDNWLLAGHRPFLAYLSACSTGTSAEERLVDEAVHLVGACQLAGFRHVVGTLWAVSDRHSVDVARVFYETLRDEGMTDYAVCKGVHLAICRLRDMDVAAKEVRMTEAKRKTKGVTEGVKSARQTLFPVPDSGVQHPRHNGPTVDRLRLSRGSSRWLGLDRRLQTRDLFAPASLHHNSDLPCAGPQETVLDVFTYMRDVLGCDSDHDAGITLSPRLWAPYFHFGV</sequence>
<gene>
    <name evidence="2" type="ORF">CDV56_101435</name>
</gene>
<dbReference type="EMBL" id="NKHU02000036">
    <property type="protein sequence ID" value="RHZ62534.1"/>
    <property type="molecule type" value="Genomic_DNA"/>
</dbReference>
<dbReference type="OrthoDB" id="9991317at2759"/>
<keyword evidence="3" id="KW-1185">Reference proteome</keyword>
<reference evidence="2" key="1">
    <citation type="submission" date="2018-08" db="EMBL/GenBank/DDBJ databases">
        <title>Draft genome sequence of azole-resistant Aspergillus thermomutatus (Neosartorya pseudofischeri) strain HMR AF 39, isolated from a human nasal aspirate.</title>
        <authorList>
            <person name="Parent-Michaud M."/>
            <person name="Dufresne P.J."/>
            <person name="Fournier E."/>
            <person name="Martineau C."/>
            <person name="Moreira S."/>
            <person name="Perkins V."/>
            <person name="De Repentigny L."/>
            <person name="Dufresne S.F."/>
        </authorList>
    </citation>
    <scope>NUCLEOTIDE SEQUENCE [LARGE SCALE GENOMIC DNA]</scope>
    <source>
        <strain evidence="2">HMR AF 39</strain>
    </source>
</reference>
<dbReference type="PANTHER" id="PTHR19959">
    <property type="entry name" value="KINESIN LIGHT CHAIN"/>
    <property type="match status" value="1"/>
</dbReference>
<protein>
    <recommendedName>
        <fullName evidence="1">CHAT domain-containing protein</fullName>
    </recommendedName>
</protein>
<dbReference type="Pfam" id="PF12770">
    <property type="entry name" value="CHAT"/>
    <property type="match status" value="1"/>
</dbReference>